<proteinExistence type="predicted"/>
<comment type="caution">
    <text evidence="1">The sequence shown here is derived from an EMBL/GenBank/DDBJ whole genome shotgun (WGS) entry which is preliminary data.</text>
</comment>
<organism evidence="1 2">
    <name type="scientific">Dioscorea alata</name>
    <name type="common">Purple yam</name>
    <dbReference type="NCBI Taxonomy" id="55571"/>
    <lineage>
        <taxon>Eukaryota</taxon>
        <taxon>Viridiplantae</taxon>
        <taxon>Streptophyta</taxon>
        <taxon>Embryophyta</taxon>
        <taxon>Tracheophyta</taxon>
        <taxon>Spermatophyta</taxon>
        <taxon>Magnoliopsida</taxon>
        <taxon>Liliopsida</taxon>
        <taxon>Dioscoreales</taxon>
        <taxon>Dioscoreaceae</taxon>
        <taxon>Dioscorea</taxon>
    </lineage>
</organism>
<sequence length="474" mass="53201">DVCKGDVVLFKQKIYSKFDKVTRGANVIGKRIVAGRIVKESYGSAKQQHTFTVEVLWSEGKQALPPLFPLLVKGRNLYRLKTFRQPWNDEAERAKVLDEKHKRGAAARHARAIVRGNNAKKGLKRQINCSTKGEPHNKRQRKAEIMSDRPKNKSNNYCEAAPVYCHGMAKEYKTRFPGWSTSGIPTETYQTGSEPTLLFCAPSISSMHEKAEKIGNKKFPDSSTSVLREKTNQHHGSEIYNLFSAPSFNNKKGPANSHRNAKDWSTKYSVSSSSGLSNDTYNYGREIHKQISANMNAKKVSGTSSTALSSSDLLKETHHHGTEIHGIPFRAPPLHHEMALANSHGNQNWKMKSPGLLSALWKEPCHRQSEIYTQFHAPSFHNGAHNHRSDIHYTQIHAPSFHHGTAGSDIHYTQIHAPSFHHGTAGSDIRYTQIHAPSFNHGTTRSDIHYTQIHAPSFHHGTARVNNNPWKAKV</sequence>
<evidence type="ECO:0000313" key="2">
    <source>
        <dbReference type="Proteomes" id="UP000827976"/>
    </source>
</evidence>
<gene>
    <name evidence="1" type="ORF">IHE45_06G056400</name>
</gene>
<evidence type="ECO:0000313" key="1">
    <source>
        <dbReference type="EMBL" id="KAH7679407.1"/>
    </source>
</evidence>
<keyword evidence="2" id="KW-1185">Reference proteome</keyword>
<accession>A0ACB7VXN0</accession>
<reference evidence="2" key="1">
    <citation type="journal article" date="2022" name="Nat. Commun.">
        <title>Chromosome evolution and the genetic basis of agronomically important traits in greater yam.</title>
        <authorList>
            <person name="Bredeson J.V."/>
            <person name="Lyons J.B."/>
            <person name="Oniyinde I.O."/>
            <person name="Okereke N.R."/>
            <person name="Kolade O."/>
            <person name="Nnabue I."/>
            <person name="Nwadili C.O."/>
            <person name="Hribova E."/>
            <person name="Parker M."/>
            <person name="Nwogha J."/>
            <person name="Shu S."/>
            <person name="Carlson J."/>
            <person name="Kariba R."/>
            <person name="Muthemba S."/>
            <person name="Knop K."/>
            <person name="Barton G.J."/>
            <person name="Sherwood A.V."/>
            <person name="Lopez-Montes A."/>
            <person name="Asiedu R."/>
            <person name="Jamnadass R."/>
            <person name="Muchugi A."/>
            <person name="Goodstein D."/>
            <person name="Egesi C.N."/>
            <person name="Featherston J."/>
            <person name="Asfaw A."/>
            <person name="Simpson G.G."/>
            <person name="Dolezel J."/>
            <person name="Hendre P.S."/>
            <person name="Van Deynze A."/>
            <person name="Kumar P.L."/>
            <person name="Obidiegwu J.E."/>
            <person name="Bhattacharjee R."/>
            <person name="Rokhsar D.S."/>
        </authorList>
    </citation>
    <scope>NUCLEOTIDE SEQUENCE [LARGE SCALE GENOMIC DNA]</scope>
    <source>
        <strain evidence="2">cv. TDa95/00328</strain>
    </source>
</reference>
<protein>
    <submittedName>
        <fullName evidence="1">Uncharacterized protein</fullName>
    </submittedName>
</protein>
<dbReference type="EMBL" id="CM037016">
    <property type="protein sequence ID" value="KAH7679407.1"/>
    <property type="molecule type" value="Genomic_DNA"/>
</dbReference>
<name>A0ACB7VXN0_DIOAL</name>
<feature type="non-terminal residue" evidence="1">
    <location>
        <position position="1"/>
    </location>
</feature>
<dbReference type="Proteomes" id="UP000827976">
    <property type="component" value="Chromosome 6"/>
</dbReference>